<proteinExistence type="predicted"/>
<gene>
    <name evidence="3" type="ORF">GT360_17215</name>
</gene>
<evidence type="ECO:0000259" key="2">
    <source>
        <dbReference type="Pfam" id="PF13462"/>
    </source>
</evidence>
<organism evidence="3 4">
    <name type="scientific">Vibrio astriarenae</name>
    <dbReference type="NCBI Taxonomy" id="1481923"/>
    <lineage>
        <taxon>Bacteria</taxon>
        <taxon>Pseudomonadati</taxon>
        <taxon>Pseudomonadota</taxon>
        <taxon>Gammaproteobacteria</taxon>
        <taxon>Vibrionales</taxon>
        <taxon>Vibrionaceae</taxon>
        <taxon>Vibrio</taxon>
    </lineage>
</organism>
<feature type="signal peptide" evidence="1">
    <location>
        <begin position="1"/>
        <end position="21"/>
    </location>
</feature>
<dbReference type="InterPro" id="IPR050824">
    <property type="entry name" value="Thiol_disulfide_DsbA"/>
</dbReference>
<dbReference type="RefSeq" id="WP_164650186.1">
    <property type="nucleotide sequence ID" value="NZ_CP047476.1"/>
</dbReference>
<evidence type="ECO:0000313" key="4">
    <source>
        <dbReference type="Proteomes" id="UP000464262"/>
    </source>
</evidence>
<dbReference type="InterPro" id="IPR012336">
    <property type="entry name" value="Thioredoxin-like_fold"/>
</dbReference>
<sequence>MTINFPKFSLIALLTPLFILAGCSEEPTTPSAGKEYQQLAEPLSNLAPVTEVFSLTCGHCRSIEAFIPELEQATNQEIGKVHVTFNESAQIAAMIYYTAVMQSDTPISHSTMDELFAAVQMMGQVTQEEQKAAIESVFESNSWASPYQIDDQQQSEMLALFQEADDISIKGRINSVPTFIINGQYQVNVSAHEDIQSIANTINYLLNKE</sequence>
<dbReference type="Proteomes" id="UP000464262">
    <property type="component" value="Chromosome 2"/>
</dbReference>
<reference evidence="3 4" key="1">
    <citation type="submission" date="2020-01" db="EMBL/GenBank/DDBJ databases">
        <title>Whole genome and functional gene identification of agarase of Vibrio HN897.</title>
        <authorList>
            <person name="Liu Y."/>
            <person name="Zhao Z."/>
        </authorList>
    </citation>
    <scope>NUCLEOTIDE SEQUENCE [LARGE SCALE GENOMIC DNA]</scope>
    <source>
        <strain evidence="3 4">HN897</strain>
    </source>
</reference>
<name>A0A7Z2T6L2_9VIBR</name>
<dbReference type="SUPFAM" id="SSF52833">
    <property type="entry name" value="Thioredoxin-like"/>
    <property type="match status" value="1"/>
</dbReference>
<dbReference type="KEGG" id="vas:GT360_17215"/>
<keyword evidence="4" id="KW-1185">Reference proteome</keyword>
<dbReference type="InterPro" id="IPR036249">
    <property type="entry name" value="Thioredoxin-like_sf"/>
</dbReference>
<protein>
    <submittedName>
        <fullName evidence="3">Thioredoxin domain-containing protein</fullName>
    </submittedName>
</protein>
<dbReference type="AlphaFoldDB" id="A0A7Z2T6L2"/>
<feature type="chain" id="PRO_5031118424" evidence="1">
    <location>
        <begin position="22"/>
        <end position="209"/>
    </location>
</feature>
<feature type="domain" description="Thioredoxin-like fold" evidence="2">
    <location>
        <begin position="49"/>
        <end position="197"/>
    </location>
</feature>
<dbReference type="EMBL" id="CP047476">
    <property type="protein sequence ID" value="QIA65286.1"/>
    <property type="molecule type" value="Genomic_DNA"/>
</dbReference>
<dbReference type="PANTHER" id="PTHR35891">
    <property type="entry name" value="THIOL:DISULFIDE INTERCHANGE PROTEIN DSBA"/>
    <property type="match status" value="1"/>
</dbReference>
<dbReference type="Gene3D" id="3.40.30.10">
    <property type="entry name" value="Glutaredoxin"/>
    <property type="match status" value="1"/>
</dbReference>
<dbReference type="Pfam" id="PF13462">
    <property type="entry name" value="Thioredoxin_4"/>
    <property type="match status" value="1"/>
</dbReference>
<keyword evidence="1" id="KW-0732">Signal</keyword>
<accession>A0A7Z2T6L2</accession>
<dbReference type="PROSITE" id="PS51257">
    <property type="entry name" value="PROKAR_LIPOPROTEIN"/>
    <property type="match status" value="1"/>
</dbReference>
<evidence type="ECO:0000256" key="1">
    <source>
        <dbReference type="SAM" id="SignalP"/>
    </source>
</evidence>
<evidence type="ECO:0000313" key="3">
    <source>
        <dbReference type="EMBL" id="QIA65286.1"/>
    </source>
</evidence>
<dbReference type="PANTHER" id="PTHR35891:SF2">
    <property type="entry name" value="THIOL:DISULFIDE INTERCHANGE PROTEIN DSBA"/>
    <property type="match status" value="1"/>
</dbReference>